<reference evidence="12" key="2">
    <citation type="submission" date="2025-09" db="UniProtKB">
        <authorList>
            <consortium name="Ensembl"/>
        </authorList>
    </citation>
    <scope>IDENTIFICATION</scope>
</reference>
<proteinExistence type="inferred from homology"/>
<keyword evidence="13" id="KW-1185">Reference proteome</keyword>
<dbReference type="InterPro" id="IPR043504">
    <property type="entry name" value="Peptidase_S1_PA_chymotrypsin"/>
</dbReference>
<dbReference type="GO" id="GO:0005615">
    <property type="term" value="C:extracellular space"/>
    <property type="evidence" value="ECO:0007669"/>
    <property type="project" value="TreeGrafter"/>
</dbReference>
<dbReference type="GO" id="GO:0004252">
    <property type="term" value="F:serine-type endopeptidase activity"/>
    <property type="evidence" value="ECO:0007669"/>
    <property type="project" value="UniProtKB-EC"/>
</dbReference>
<evidence type="ECO:0000313" key="12">
    <source>
        <dbReference type="Ensembl" id="ENSPMGP00000024408.1"/>
    </source>
</evidence>
<dbReference type="CDD" id="cd00190">
    <property type="entry name" value="Tryp_SPc"/>
    <property type="match status" value="1"/>
</dbReference>
<comment type="subcellular location">
    <subcellularLocation>
        <location evidence="1">Secreted</location>
        <location evidence="1">Extracellular space</location>
    </subcellularLocation>
</comment>
<name>A0A3B4B4P4_9GOBI</name>
<evidence type="ECO:0000256" key="10">
    <source>
        <dbReference type="RuleBase" id="RU363034"/>
    </source>
</evidence>
<dbReference type="GO" id="GO:0006508">
    <property type="term" value="P:proteolysis"/>
    <property type="evidence" value="ECO:0007669"/>
    <property type="project" value="UniProtKB-KW"/>
</dbReference>
<evidence type="ECO:0000256" key="1">
    <source>
        <dbReference type="ARBA" id="ARBA00004239"/>
    </source>
</evidence>
<dbReference type="STRING" id="409849.ENSPMGP00000024408"/>
<dbReference type="PROSITE" id="PS00134">
    <property type="entry name" value="TRYPSIN_HIS"/>
    <property type="match status" value="1"/>
</dbReference>
<dbReference type="SUPFAM" id="SSF50494">
    <property type="entry name" value="Trypsin-like serine proteases"/>
    <property type="match status" value="1"/>
</dbReference>
<dbReference type="Gene3D" id="2.40.10.10">
    <property type="entry name" value="Trypsin-like serine proteases"/>
    <property type="match status" value="2"/>
</dbReference>
<dbReference type="Proteomes" id="UP000261520">
    <property type="component" value="Unplaced"/>
</dbReference>
<evidence type="ECO:0000256" key="5">
    <source>
        <dbReference type="ARBA" id="ARBA00023145"/>
    </source>
</evidence>
<dbReference type="FunFam" id="2.40.10.10:FF:000002">
    <property type="entry name" value="Transmembrane protease serine"/>
    <property type="match status" value="1"/>
</dbReference>
<keyword evidence="2 10" id="KW-0645">Protease</keyword>
<dbReference type="FunFam" id="2.40.10.10:FF:000005">
    <property type="entry name" value="Serine protease 37"/>
    <property type="match status" value="1"/>
</dbReference>
<dbReference type="EC" id="3.4.21.4" evidence="9"/>
<dbReference type="InterPro" id="IPR001254">
    <property type="entry name" value="Trypsin_dom"/>
</dbReference>
<evidence type="ECO:0000313" key="13">
    <source>
        <dbReference type="Proteomes" id="UP000261520"/>
    </source>
</evidence>
<evidence type="ECO:0000256" key="2">
    <source>
        <dbReference type="ARBA" id="ARBA00022670"/>
    </source>
</evidence>
<evidence type="ECO:0000259" key="11">
    <source>
        <dbReference type="PROSITE" id="PS50240"/>
    </source>
</evidence>
<keyword evidence="3 10" id="KW-0378">Hydrolase</keyword>
<dbReference type="AlphaFoldDB" id="A0A3B4B4P4"/>
<keyword evidence="4 10" id="KW-0720">Serine protease</keyword>
<evidence type="ECO:0000256" key="7">
    <source>
        <dbReference type="ARBA" id="ARBA00024195"/>
    </source>
</evidence>
<dbReference type="Pfam" id="PF00089">
    <property type="entry name" value="Trypsin"/>
    <property type="match status" value="1"/>
</dbReference>
<comment type="similarity">
    <text evidence="7">Belongs to the peptidase S1 family. CLIP subfamily.</text>
</comment>
<dbReference type="InterPro" id="IPR018114">
    <property type="entry name" value="TRYPSIN_HIS"/>
</dbReference>
<evidence type="ECO:0000256" key="6">
    <source>
        <dbReference type="ARBA" id="ARBA00023157"/>
    </source>
</evidence>
<sequence>MGVLVYVSYTCERYSSRSLQRYSGKVHFCSVSFVVYVTASRIIGGIIVQPYTCKYQGALLAIVPGLSEPKPYCGCTLIAQQWAVSAAHCWRPAMMLVFGEHNLFIDEGYEQYFNVSGIYVHNFNYRTYNNDIMLIKLSKPATINAYVEPARLPGPTNPLEYMDTCTVSGWGVTSLYNPTPSDELRAVDVHLYTDCQYYYWGRVNSNMLCAGYRYGGKDACKGDSGGPLMCNGYLEGIVSWGISCANPYFPGVYTKIRNYVNWIYWVMANDS</sequence>
<feature type="domain" description="Peptidase S1" evidence="11">
    <location>
        <begin position="42"/>
        <end position="268"/>
    </location>
</feature>
<dbReference type="InterPro" id="IPR033116">
    <property type="entry name" value="TRYPSIN_SER"/>
</dbReference>
<keyword evidence="5" id="KW-0865">Zymogen</keyword>
<dbReference type="PANTHER" id="PTHR24264">
    <property type="entry name" value="TRYPSIN-RELATED"/>
    <property type="match status" value="1"/>
</dbReference>
<dbReference type="PROSITE" id="PS50240">
    <property type="entry name" value="TRYPSIN_DOM"/>
    <property type="match status" value="1"/>
</dbReference>
<protein>
    <recommendedName>
        <fullName evidence="9">trypsin</fullName>
        <ecNumber evidence="9">3.4.21.4</ecNumber>
    </recommendedName>
</protein>
<keyword evidence="6" id="KW-1015">Disulfide bond</keyword>
<dbReference type="InterPro" id="IPR001314">
    <property type="entry name" value="Peptidase_S1A"/>
</dbReference>
<dbReference type="InterPro" id="IPR009003">
    <property type="entry name" value="Peptidase_S1_PA"/>
</dbReference>
<evidence type="ECO:0000256" key="8">
    <source>
        <dbReference type="ARBA" id="ARBA00036320"/>
    </source>
</evidence>
<evidence type="ECO:0000256" key="9">
    <source>
        <dbReference type="ARBA" id="ARBA00038868"/>
    </source>
</evidence>
<evidence type="ECO:0000256" key="4">
    <source>
        <dbReference type="ARBA" id="ARBA00022825"/>
    </source>
</evidence>
<evidence type="ECO:0000256" key="3">
    <source>
        <dbReference type="ARBA" id="ARBA00022801"/>
    </source>
</evidence>
<reference evidence="12" key="1">
    <citation type="submission" date="2025-08" db="UniProtKB">
        <authorList>
            <consortium name="Ensembl"/>
        </authorList>
    </citation>
    <scope>IDENTIFICATION</scope>
</reference>
<comment type="catalytic activity">
    <reaction evidence="8">
        <text>Preferential cleavage: Arg-|-Xaa, Lys-|-Xaa.</text>
        <dbReference type="EC" id="3.4.21.4"/>
    </reaction>
</comment>
<accession>A0A3B4B4P4</accession>
<dbReference type="PROSITE" id="PS00135">
    <property type="entry name" value="TRYPSIN_SER"/>
    <property type="match status" value="1"/>
</dbReference>
<organism evidence="12 13">
    <name type="scientific">Periophthalmus magnuspinnatus</name>
    <dbReference type="NCBI Taxonomy" id="409849"/>
    <lineage>
        <taxon>Eukaryota</taxon>
        <taxon>Metazoa</taxon>
        <taxon>Chordata</taxon>
        <taxon>Craniata</taxon>
        <taxon>Vertebrata</taxon>
        <taxon>Euteleostomi</taxon>
        <taxon>Actinopterygii</taxon>
        <taxon>Neopterygii</taxon>
        <taxon>Teleostei</taxon>
        <taxon>Neoteleostei</taxon>
        <taxon>Acanthomorphata</taxon>
        <taxon>Gobiaria</taxon>
        <taxon>Gobiiformes</taxon>
        <taxon>Gobioidei</taxon>
        <taxon>Gobiidae</taxon>
        <taxon>Oxudercinae</taxon>
        <taxon>Periophthalmus</taxon>
    </lineage>
</organism>
<dbReference type="InterPro" id="IPR050127">
    <property type="entry name" value="Serine_Proteases_S1"/>
</dbReference>
<dbReference type="SMART" id="SM00020">
    <property type="entry name" value="Tryp_SPc"/>
    <property type="match status" value="1"/>
</dbReference>
<dbReference type="Ensembl" id="ENSPMGT00000026005.1">
    <property type="protein sequence ID" value="ENSPMGP00000024408.1"/>
    <property type="gene ID" value="ENSPMGG00000019426.1"/>
</dbReference>
<dbReference type="PRINTS" id="PR00722">
    <property type="entry name" value="CHYMOTRYPSIN"/>
</dbReference>
<dbReference type="PANTHER" id="PTHR24264:SF58">
    <property type="entry name" value="SI:DKEY-33M11.8-RELATED"/>
    <property type="match status" value="1"/>
</dbReference>